<organism evidence="2 3">
    <name type="scientific">Artemisia annua</name>
    <name type="common">Sweet wormwood</name>
    <dbReference type="NCBI Taxonomy" id="35608"/>
    <lineage>
        <taxon>Eukaryota</taxon>
        <taxon>Viridiplantae</taxon>
        <taxon>Streptophyta</taxon>
        <taxon>Embryophyta</taxon>
        <taxon>Tracheophyta</taxon>
        <taxon>Spermatophyta</taxon>
        <taxon>Magnoliopsida</taxon>
        <taxon>eudicotyledons</taxon>
        <taxon>Gunneridae</taxon>
        <taxon>Pentapetalae</taxon>
        <taxon>asterids</taxon>
        <taxon>campanulids</taxon>
        <taxon>Asterales</taxon>
        <taxon>Asteraceae</taxon>
        <taxon>Asteroideae</taxon>
        <taxon>Anthemideae</taxon>
        <taxon>Artemisiinae</taxon>
        <taxon>Artemisia</taxon>
    </lineage>
</organism>
<dbReference type="PANTHER" id="PTHR46553">
    <property type="entry name" value="ADENINE NUCLEOTIDE ALPHA HYDROLASES-LIKE SUPERFAMILY PROTEIN"/>
    <property type="match status" value="1"/>
</dbReference>
<dbReference type="Pfam" id="PF00582">
    <property type="entry name" value="Usp"/>
    <property type="match status" value="1"/>
</dbReference>
<evidence type="ECO:0000313" key="3">
    <source>
        <dbReference type="Proteomes" id="UP000245207"/>
    </source>
</evidence>
<accession>A0A2U1L888</accession>
<proteinExistence type="predicted"/>
<dbReference type="InterPro" id="IPR014729">
    <property type="entry name" value="Rossmann-like_a/b/a_fold"/>
</dbReference>
<evidence type="ECO:0000313" key="2">
    <source>
        <dbReference type="EMBL" id="PWA45204.1"/>
    </source>
</evidence>
<comment type="caution">
    <text evidence="2">The sequence shown here is derived from an EMBL/GenBank/DDBJ whole genome shotgun (WGS) entry which is preliminary data.</text>
</comment>
<dbReference type="OrthoDB" id="843225at2759"/>
<dbReference type="Gene3D" id="3.40.50.620">
    <property type="entry name" value="HUPs"/>
    <property type="match status" value="1"/>
</dbReference>
<dbReference type="PRINTS" id="PR01438">
    <property type="entry name" value="UNVRSLSTRESS"/>
</dbReference>
<reference evidence="2 3" key="1">
    <citation type="journal article" date="2018" name="Mol. Plant">
        <title>The genome of Artemisia annua provides insight into the evolution of Asteraceae family and artemisinin biosynthesis.</title>
        <authorList>
            <person name="Shen Q."/>
            <person name="Zhang L."/>
            <person name="Liao Z."/>
            <person name="Wang S."/>
            <person name="Yan T."/>
            <person name="Shi P."/>
            <person name="Liu M."/>
            <person name="Fu X."/>
            <person name="Pan Q."/>
            <person name="Wang Y."/>
            <person name="Lv Z."/>
            <person name="Lu X."/>
            <person name="Zhang F."/>
            <person name="Jiang W."/>
            <person name="Ma Y."/>
            <person name="Chen M."/>
            <person name="Hao X."/>
            <person name="Li L."/>
            <person name="Tang Y."/>
            <person name="Lv G."/>
            <person name="Zhou Y."/>
            <person name="Sun X."/>
            <person name="Brodelius P.E."/>
            <person name="Rose J.K.C."/>
            <person name="Tang K."/>
        </authorList>
    </citation>
    <scope>NUCLEOTIDE SEQUENCE [LARGE SCALE GENOMIC DNA]</scope>
    <source>
        <strain evidence="3">cv. Huhao1</strain>
        <tissue evidence="2">Leaf</tissue>
    </source>
</reference>
<evidence type="ECO:0000259" key="1">
    <source>
        <dbReference type="Pfam" id="PF00582"/>
    </source>
</evidence>
<dbReference type="EMBL" id="PKPP01010886">
    <property type="protein sequence ID" value="PWA45204.1"/>
    <property type="molecule type" value="Genomic_DNA"/>
</dbReference>
<protein>
    <submittedName>
        <fullName evidence="2">Universal stress protein PHOS34</fullName>
    </submittedName>
</protein>
<name>A0A2U1L888_ARTAN</name>
<gene>
    <name evidence="2" type="ORF">CTI12_AA524040</name>
</gene>
<dbReference type="STRING" id="35608.A0A2U1L888"/>
<dbReference type="AlphaFoldDB" id="A0A2U1L888"/>
<dbReference type="Proteomes" id="UP000245207">
    <property type="component" value="Unassembled WGS sequence"/>
</dbReference>
<dbReference type="SUPFAM" id="SSF52402">
    <property type="entry name" value="Adenine nucleotide alpha hydrolases-like"/>
    <property type="match status" value="1"/>
</dbReference>
<feature type="domain" description="UspA" evidence="1">
    <location>
        <begin position="10"/>
        <end position="156"/>
    </location>
</feature>
<sequence length="162" mass="17837">MEQAAEKPVMIVGVDASDHSFYALEWTLDHFLKPTAPNSPFKLVVIHSKPTPTSAIRFAGPGIADVYPFIVMDLKKIAARVVERAKELCHLKSVDDVIVEVVEGDARNVLCEAVDRHHATMLVVGSHGHGAIKRAFLGSVSDYVTHHAYCTVMVVKKQKTKH</sequence>
<keyword evidence="3" id="KW-1185">Reference proteome</keyword>
<dbReference type="PANTHER" id="PTHR46553:SF3">
    <property type="entry name" value="ADENINE NUCLEOTIDE ALPHA HYDROLASES-LIKE SUPERFAMILY PROTEIN"/>
    <property type="match status" value="1"/>
</dbReference>
<dbReference type="InterPro" id="IPR006016">
    <property type="entry name" value="UspA"/>
</dbReference>
<dbReference type="CDD" id="cd23659">
    <property type="entry name" value="USP_At3g01520-like"/>
    <property type="match status" value="1"/>
</dbReference>
<dbReference type="InterPro" id="IPR006015">
    <property type="entry name" value="Universal_stress_UspA"/>
</dbReference>